<dbReference type="Gene3D" id="3.40.50.300">
    <property type="entry name" value="P-loop containing nucleotide triphosphate hydrolases"/>
    <property type="match status" value="1"/>
</dbReference>
<dbReference type="SUPFAM" id="SSF52540">
    <property type="entry name" value="P-loop containing nucleoside triphosphate hydrolases"/>
    <property type="match status" value="1"/>
</dbReference>
<feature type="compositionally biased region" description="Low complexity" evidence="5">
    <location>
        <begin position="103"/>
        <end position="113"/>
    </location>
</feature>
<dbReference type="PROSITE" id="PS51192">
    <property type="entry name" value="HELICASE_ATP_BIND_1"/>
    <property type="match status" value="1"/>
</dbReference>
<dbReference type="PANTHER" id="PTHR45623">
    <property type="entry name" value="CHROMODOMAIN-HELICASE-DNA-BINDING PROTEIN 3-RELATED-RELATED"/>
    <property type="match status" value="1"/>
</dbReference>
<dbReference type="Pfam" id="PF00176">
    <property type="entry name" value="SNF2-rel_dom"/>
    <property type="match status" value="1"/>
</dbReference>
<feature type="region of interest" description="Disordered" evidence="5">
    <location>
        <begin position="1"/>
        <end position="207"/>
    </location>
</feature>
<dbReference type="CDD" id="cd18660">
    <property type="entry name" value="CD1_tandem"/>
    <property type="match status" value="1"/>
</dbReference>
<evidence type="ECO:0000256" key="4">
    <source>
        <dbReference type="ARBA" id="ARBA00023242"/>
    </source>
</evidence>
<dbReference type="Proteomes" id="UP000092730">
    <property type="component" value="Chromosome 5"/>
</dbReference>
<dbReference type="GO" id="GO:0003682">
    <property type="term" value="F:chromatin binding"/>
    <property type="evidence" value="ECO:0007669"/>
    <property type="project" value="TreeGrafter"/>
</dbReference>
<evidence type="ECO:0000313" key="8">
    <source>
        <dbReference type="Proteomes" id="UP000092730"/>
    </source>
</evidence>
<evidence type="ECO:0000259" key="6">
    <source>
        <dbReference type="PROSITE" id="PS51192"/>
    </source>
</evidence>
<feature type="compositionally biased region" description="Basic and acidic residues" evidence="5">
    <location>
        <begin position="557"/>
        <end position="594"/>
    </location>
</feature>
<feature type="compositionally biased region" description="Low complexity" evidence="5">
    <location>
        <begin position="840"/>
        <end position="851"/>
    </location>
</feature>
<evidence type="ECO:0000313" key="7">
    <source>
        <dbReference type="EMBL" id="WVW84827.1"/>
    </source>
</evidence>
<feature type="compositionally biased region" description="Acidic residues" evidence="5">
    <location>
        <begin position="24"/>
        <end position="33"/>
    </location>
</feature>
<protein>
    <recommendedName>
        <fullName evidence="6">Helicase ATP-binding domain-containing protein</fullName>
    </recommendedName>
</protein>
<dbReference type="InterPro" id="IPR056616">
    <property type="entry name" value="Chromo_MIT1"/>
</dbReference>
<feature type="compositionally biased region" description="Low complexity" evidence="5">
    <location>
        <begin position="245"/>
        <end position="257"/>
    </location>
</feature>
<dbReference type="GO" id="GO:0003677">
    <property type="term" value="F:DNA binding"/>
    <property type="evidence" value="ECO:0007669"/>
    <property type="project" value="TreeGrafter"/>
</dbReference>
<comment type="subcellular location">
    <subcellularLocation>
        <location evidence="1">Nucleus</location>
    </subcellularLocation>
</comment>
<dbReference type="GO" id="GO:0000785">
    <property type="term" value="C:chromatin"/>
    <property type="evidence" value="ECO:0007669"/>
    <property type="project" value="TreeGrafter"/>
</dbReference>
<dbReference type="AlphaFoldDB" id="A0AAJ8KCM5"/>
<dbReference type="GO" id="GO:0005524">
    <property type="term" value="F:ATP binding"/>
    <property type="evidence" value="ECO:0007669"/>
    <property type="project" value="UniProtKB-KW"/>
</dbReference>
<name>A0AAJ8KCM5_9TREE</name>
<dbReference type="Gene3D" id="2.40.50.40">
    <property type="match status" value="1"/>
</dbReference>
<dbReference type="GeneID" id="30210271"/>
<feature type="compositionally biased region" description="Low complexity" evidence="5">
    <location>
        <begin position="332"/>
        <end position="348"/>
    </location>
</feature>
<proteinExistence type="predicted"/>
<organism evidence="7 8">
    <name type="scientific">Kwoniella bestiolae CBS 10118</name>
    <dbReference type="NCBI Taxonomy" id="1296100"/>
    <lineage>
        <taxon>Eukaryota</taxon>
        <taxon>Fungi</taxon>
        <taxon>Dikarya</taxon>
        <taxon>Basidiomycota</taxon>
        <taxon>Agaricomycotina</taxon>
        <taxon>Tremellomycetes</taxon>
        <taxon>Tremellales</taxon>
        <taxon>Cryptococcaceae</taxon>
        <taxon>Kwoniella</taxon>
    </lineage>
</organism>
<feature type="region of interest" description="Disordered" evidence="5">
    <location>
        <begin position="840"/>
        <end position="862"/>
    </location>
</feature>
<reference evidence="7" key="2">
    <citation type="submission" date="2024-02" db="EMBL/GenBank/DDBJ databases">
        <title>Comparative genomics of Cryptococcus and Kwoniella reveals pathogenesis evolution and contrasting modes of karyotype evolution via chromosome fusion or intercentromeric recombination.</title>
        <authorList>
            <person name="Coelho M.A."/>
            <person name="David-Palma M."/>
            <person name="Shea T."/>
            <person name="Bowers K."/>
            <person name="McGinley-Smith S."/>
            <person name="Mohammad A.W."/>
            <person name="Gnirke A."/>
            <person name="Yurkov A.M."/>
            <person name="Nowrousian M."/>
            <person name="Sun S."/>
            <person name="Cuomo C.A."/>
            <person name="Heitman J."/>
        </authorList>
    </citation>
    <scope>NUCLEOTIDE SEQUENCE</scope>
    <source>
        <strain evidence="7">CBS 10118</strain>
    </source>
</reference>
<keyword evidence="2" id="KW-0547">Nucleotide-binding</keyword>
<dbReference type="InterPro" id="IPR027417">
    <property type="entry name" value="P-loop_NTPase"/>
</dbReference>
<keyword evidence="3" id="KW-0067">ATP-binding</keyword>
<feature type="region of interest" description="Disordered" evidence="5">
    <location>
        <begin position="225"/>
        <end position="424"/>
    </location>
</feature>
<reference evidence="7" key="1">
    <citation type="submission" date="2013-07" db="EMBL/GenBank/DDBJ databases">
        <authorList>
            <consortium name="The Broad Institute Genome Sequencing Platform"/>
            <person name="Cuomo C."/>
            <person name="Litvintseva A."/>
            <person name="Chen Y."/>
            <person name="Heitman J."/>
            <person name="Sun S."/>
            <person name="Springer D."/>
            <person name="Dromer F."/>
            <person name="Young S.K."/>
            <person name="Zeng Q."/>
            <person name="Gargeya S."/>
            <person name="Fitzgerald M."/>
            <person name="Abouelleil A."/>
            <person name="Alvarado L."/>
            <person name="Berlin A.M."/>
            <person name="Chapman S.B."/>
            <person name="Dewar J."/>
            <person name="Goldberg J."/>
            <person name="Griggs A."/>
            <person name="Gujja S."/>
            <person name="Hansen M."/>
            <person name="Howarth C."/>
            <person name="Imamovic A."/>
            <person name="Larimer J."/>
            <person name="McCowan C."/>
            <person name="Murphy C."/>
            <person name="Pearson M."/>
            <person name="Priest M."/>
            <person name="Roberts A."/>
            <person name="Saif S."/>
            <person name="Shea T."/>
            <person name="Sykes S."/>
            <person name="Wortman J."/>
            <person name="Nusbaum C."/>
            <person name="Birren B."/>
        </authorList>
    </citation>
    <scope>NUCLEOTIDE SEQUENCE</scope>
    <source>
        <strain evidence="7">CBS 10118</strain>
    </source>
</reference>
<dbReference type="InterPro" id="IPR000330">
    <property type="entry name" value="SNF2_N"/>
</dbReference>
<accession>A0AAJ8KCM5</accession>
<dbReference type="KEGG" id="kbi:30210271"/>
<dbReference type="GO" id="GO:0016887">
    <property type="term" value="F:ATP hydrolysis activity"/>
    <property type="evidence" value="ECO:0007669"/>
    <property type="project" value="TreeGrafter"/>
</dbReference>
<evidence type="ECO:0000256" key="2">
    <source>
        <dbReference type="ARBA" id="ARBA00022741"/>
    </source>
</evidence>
<evidence type="ECO:0000256" key="5">
    <source>
        <dbReference type="SAM" id="MobiDB-lite"/>
    </source>
</evidence>
<dbReference type="Pfam" id="PF23615">
    <property type="entry name" value="Chromo_MIT1"/>
    <property type="match status" value="1"/>
</dbReference>
<dbReference type="EMBL" id="CP144545">
    <property type="protein sequence ID" value="WVW84827.1"/>
    <property type="molecule type" value="Genomic_DNA"/>
</dbReference>
<feature type="compositionally biased region" description="Basic and acidic residues" evidence="5">
    <location>
        <begin position="163"/>
        <end position="172"/>
    </location>
</feature>
<keyword evidence="8" id="KW-1185">Reference proteome</keyword>
<gene>
    <name evidence="7" type="ORF">I302_106862</name>
</gene>
<dbReference type="Gene3D" id="3.40.50.10810">
    <property type="entry name" value="Tandem AAA-ATPase domain"/>
    <property type="match status" value="1"/>
</dbReference>
<dbReference type="GO" id="GO:0005634">
    <property type="term" value="C:nucleus"/>
    <property type="evidence" value="ECO:0007669"/>
    <property type="project" value="UniProtKB-SubCell"/>
</dbReference>
<dbReference type="SUPFAM" id="SSF54160">
    <property type="entry name" value="Chromo domain-like"/>
    <property type="match status" value="1"/>
</dbReference>
<dbReference type="InterPro" id="IPR014001">
    <property type="entry name" value="Helicase_ATP-bd"/>
</dbReference>
<dbReference type="SMART" id="SM00487">
    <property type="entry name" value="DEXDc"/>
    <property type="match status" value="1"/>
</dbReference>
<feature type="region of interest" description="Disordered" evidence="5">
    <location>
        <begin position="557"/>
        <end position="603"/>
    </location>
</feature>
<dbReference type="PANTHER" id="PTHR45623:SF17">
    <property type="entry name" value="CHROMODOMAIN-HELICASE-DNA-BINDING PROTEIN 3-RELATED"/>
    <property type="match status" value="1"/>
</dbReference>
<dbReference type="CDD" id="cd17919">
    <property type="entry name" value="DEXHc_Snf"/>
    <property type="match status" value="1"/>
</dbReference>
<feature type="domain" description="Helicase ATP-binding" evidence="6">
    <location>
        <begin position="1000"/>
        <end position="1176"/>
    </location>
</feature>
<evidence type="ECO:0000256" key="3">
    <source>
        <dbReference type="ARBA" id="ARBA00022840"/>
    </source>
</evidence>
<dbReference type="InterPro" id="IPR016197">
    <property type="entry name" value="Chromo-like_dom_sf"/>
</dbReference>
<dbReference type="InterPro" id="IPR038718">
    <property type="entry name" value="SNF2-like_sf"/>
</dbReference>
<feature type="compositionally biased region" description="Acidic residues" evidence="5">
    <location>
        <begin position="275"/>
        <end position="294"/>
    </location>
</feature>
<feature type="compositionally biased region" description="Basic and acidic residues" evidence="5">
    <location>
        <begin position="784"/>
        <end position="801"/>
    </location>
</feature>
<evidence type="ECO:0000256" key="1">
    <source>
        <dbReference type="ARBA" id="ARBA00004123"/>
    </source>
</evidence>
<feature type="compositionally biased region" description="Basic and acidic residues" evidence="5">
    <location>
        <begin position="313"/>
        <end position="324"/>
    </location>
</feature>
<dbReference type="RefSeq" id="XP_019045482.2">
    <property type="nucleotide sequence ID" value="XM_019192485.2"/>
</dbReference>
<keyword evidence="4" id="KW-0539">Nucleus</keyword>
<dbReference type="GO" id="GO:0140658">
    <property type="term" value="F:ATP-dependent chromatin remodeler activity"/>
    <property type="evidence" value="ECO:0007669"/>
    <property type="project" value="TreeGrafter"/>
</dbReference>
<feature type="compositionally biased region" description="Polar residues" evidence="5">
    <location>
        <begin position="126"/>
        <end position="146"/>
    </location>
</feature>
<feature type="region of interest" description="Disordered" evidence="5">
    <location>
        <begin position="761"/>
        <end position="802"/>
    </location>
</feature>
<dbReference type="GO" id="GO:0042393">
    <property type="term" value="F:histone binding"/>
    <property type="evidence" value="ECO:0007669"/>
    <property type="project" value="TreeGrafter"/>
</dbReference>
<sequence length="1264" mass="142329">MTTSPEAGPSRSRQTRNDTRTMDDEIPDSEVDELNSVGSSPKRNRRYDTASSDPLAFSEGGSPVNVKRGLPIYGGDEDGGNTSLFGKSGKALKRLNGKHASDSRGASVSSSSSRIVAETGTKPQARKSTASISRNPSREGSTAGSHLSSKLKKASATRASTTPHRDDQREKGFNQMQNNRNTPIVIDSDSDAESQSSIIKSRRKNEPIIEIPLKSLDVVRSYAHLRRNTTNPTEKSRRKLPGIASEASSYPSSDSSSVIVLRKRRRKGSSISYGEEYDEDGDVEMSEDDFESVSDEVALRRSGRSGPAARRGRRDEDGEIADRTRARRHISIPRSSVSTFSSTESNSDSDSREYRSTHKNKGKAGMVASNKRQAKALSSEDDDFNLISMSSDETDQSDMSDYARSNKGKGKGKGKANGGGGKVKVTQDDLYTHRAFCEKCSREPADDILYRANNRKNRKKKKRRNEEDDVMISEEELANMLEGWLECEKCVVSSHWGCLTPAQKKDVLTDIREREGSPAEGEKRRRSVAVDESATFICAKCVLNPDCFVCHKDKIKEKNPKPESKEDAEGGKANDVNRSEKMDVDDPENRKPQEEEVEVEAEEEETIPKFRCLPCKQSVHYEHLDVPHSLGQDPSLPEVAFHYQHETDGGDAWICHQCREWIWTVDIVIAWRPSPANAVEPELEEDEKANWKDALPREYLVKWTGRGFRHVSWVPHPWLQVLSRQKLQNFLEKGPNLDLITDETLAAKGDEMAQPTISNLTAEDDQISGRKSGHALEHGSNAQDGKKEWKGIGPGPEKDAESSLPIEWNTIDRVLDVMLLPPRQTAKPAMKRGKRIMSNSLSASASDSGHATPIRNGDLSPADEMRRQYGLKDGQKPPEEMQLDIDIFEEKTGRDLDENDVDEIAGLVTWCFVKWDDLQYDQSTWDTPPPTNSPLYPAFKRALARYLRSRKVVIPVLTPAQARVRDEGAEGLYVPPENQPDCIVGGQLMPFQMQGFQWLLYKHFRRESCILADDMGLGKTIQIASVLGYLGSSKYKIYPCLVVVPNSTITNWVREFEKWVPHMRVVPYYGEAASRKVIRQYELYHKGMQNKAEGLNAHVVLTTYDMITGNEFRVFRNIPRWEVLCVDEGQRLKSDNSVIFNRLKTLNSVHRILLTGTPLNNNLRELFNLLNFLDPATFKELEDLEARFENLNESLVSELHEMIKPYILRRIKADVLKLPPKIEIIVPISLTPIQKQVYKSVFEKNSEVIQAILRARKKRMRLGQ</sequence>